<protein>
    <submittedName>
        <fullName evidence="2">Uncharacterized protein</fullName>
    </submittedName>
</protein>
<evidence type="ECO:0000313" key="2">
    <source>
        <dbReference type="EMBL" id="KAI3528002.1"/>
    </source>
</evidence>
<gene>
    <name evidence="2" type="ORF">CABS02_15231</name>
</gene>
<comment type="caution">
    <text evidence="2">The sequence shown here is derived from an EMBL/GenBank/DDBJ whole genome shotgun (WGS) entry which is preliminary data.</text>
</comment>
<keyword evidence="3" id="KW-1185">Reference proteome</keyword>
<feature type="coiled-coil region" evidence="1">
    <location>
        <begin position="32"/>
        <end position="73"/>
    </location>
</feature>
<dbReference type="AlphaFoldDB" id="A0A9Q0ASR9"/>
<keyword evidence="1" id="KW-0175">Coiled coil</keyword>
<proteinExistence type="predicted"/>
<evidence type="ECO:0000256" key="1">
    <source>
        <dbReference type="SAM" id="Coils"/>
    </source>
</evidence>
<organism evidence="2 3">
    <name type="scientific">Colletotrichum abscissum</name>
    <dbReference type="NCBI Taxonomy" id="1671311"/>
    <lineage>
        <taxon>Eukaryota</taxon>
        <taxon>Fungi</taxon>
        <taxon>Dikarya</taxon>
        <taxon>Ascomycota</taxon>
        <taxon>Pezizomycotina</taxon>
        <taxon>Sordariomycetes</taxon>
        <taxon>Hypocreomycetidae</taxon>
        <taxon>Glomerellales</taxon>
        <taxon>Glomerellaceae</taxon>
        <taxon>Colletotrichum</taxon>
        <taxon>Colletotrichum acutatum species complex</taxon>
    </lineage>
</organism>
<evidence type="ECO:0000313" key="3">
    <source>
        <dbReference type="Proteomes" id="UP001056436"/>
    </source>
</evidence>
<dbReference type="EMBL" id="SDAQ01000277">
    <property type="protein sequence ID" value="KAI3528002.1"/>
    <property type="molecule type" value="Genomic_DNA"/>
</dbReference>
<accession>A0A9Q0ASR9</accession>
<reference evidence="2" key="1">
    <citation type="submission" date="2019-01" db="EMBL/GenBank/DDBJ databases">
        <title>Colletotrichum abscissum LGMF1257.</title>
        <authorList>
            <person name="Baroncelli R."/>
        </authorList>
    </citation>
    <scope>NUCLEOTIDE SEQUENCE</scope>
    <source>
        <strain evidence="2">Ca142</strain>
    </source>
</reference>
<name>A0A9Q0ASR9_9PEZI</name>
<dbReference type="Proteomes" id="UP001056436">
    <property type="component" value="Unassembled WGS sequence"/>
</dbReference>
<sequence>MVLSEVRTAVERFDRDLNVIRRCAKEREAAAKRDLDKEALALQRKIGAIRNRMTQLEEELNECRQEEDAAYQRLLEIYEAYDASVQHRRMISALPDTQTWLDFILGDVSDCASPKPLSSTRPCSDIFMEVGHADDLALDTEKQSPSCLAPPASIPTSLPKRQAEYMHEKSGKRRRHEASAVALVAETVGNDGLYDDGNARCDHRTIQGGEGWSILGCNEHHAEFLHPGACKLCIDAHRAPRLSSTMPQNLGGAHGVVGAPGINS</sequence>